<proteinExistence type="predicted"/>
<evidence type="ECO:0000313" key="1">
    <source>
        <dbReference type="EMBL" id="MBX57973.1"/>
    </source>
</evidence>
<protein>
    <submittedName>
        <fullName evidence="1">Uncharacterized protein</fullName>
    </submittedName>
</protein>
<reference evidence="1" key="1">
    <citation type="submission" date="2018-02" db="EMBL/GenBank/DDBJ databases">
        <title>Rhizophora mucronata_Transcriptome.</title>
        <authorList>
            <person name="Meera S.P."/>
            <person name="Sreeshan A."/>
            <person name="Augustine A."/>
        </authorList>
    </citation>
    <scope>NUCLEOTIDE SEQUENCE</scope>
    <source>
        <tissue evidence="1">Leaf</tissue>
    </source>
</reference>
<dbReference type="EMBL" id="GGEC01077489">
    <property type="protein sequence ID" value="MBX57973.1"/>
    <property type="molecule type" value="Transcribed_RNA"/>
</dbReference>
<organism evidence="1">
    <name type="scientific">Rhizophora mucronata</name>
    <name type="common">Asiatic mangrove</name>
    <dbReference type="NCBI Taxonomy" id="61149"/>
    <lineage>
        <taxon>Eukaryota</taxon>
        <taxon>Viridiplantae</taxon>
        <taxon>Streptophyta</taxon>
        <taxon>Embryophyta</taxon>
        <taxon>Tracheophyta</taxon>
        <taxon>Spermatophyta</taxon>
        <taxon>Magnoliopsida</taxon>
        <taxon>eudicotyledons</taxon>
        <taxon>Gunneridae</taxon>
        <taxon>Pentapetalae</taxon>
        <taxon>rosids</taxon>
        <taxon>fabids</taxon>
        <taxon>Malpighiales</taxon>
        <taxon>Rhizophoraceae</taxon>
        <taxon>Rhizophora</taxon>
    </lineage>
</organism>
<dbReference type="AlphaFoldDB" id="A0A2P2PTI4"/>
<accession>A0A2P2PTI4</accession>
<sequence length="45" mass="5127">MFKVDGISNALTLIKGVGDVIKEEVLVLVLDWSLDLRIGWHFWSL</sequence>
<name>A0A2P2PTI4_RHIMU</name>